<evidence type="ECO:0000256" key="1">
    <source>
        <dbReference type="SAM" id="MobiDB-lite"/>
    </source>
</evidence>
<feature type="compositionally biased region" description="Gly residues" evidence="1">
    <location>
        <begin position="96"/>
        <end position="112"/>
    </location>
</feature>
<dbReference type="Proteomes" id="UP000219215">
    <property type="component" value="Chromosome DPRO"/>
</dbReference>
<reference evidence="3" key="1">
    <citation type="submission" date="2017-09" db="EMBL/GenBank/DDBJ databases">
        <authorList>
            <person name="Regsiter A."/>
            <person name="William W."/>
        </authorList>
    </citation>
    <scope>NUCLEOTIDE SEQUENCE [LARGE SCALE GENOMIC DNA]</scope>
    <source>
        <strain evidence="3">500-1</strain>
    </source>
</reference>
<dbReference type="AlphaFoldDB" id="A0A2C8F3I0"/>
<dbReference type="EMBL" id="LT907975">
    <property type="protein sequence ID" value="SOB56920.1"/>
    <property type="molecule type" value="Genomic_DNA"/>
</dbReference>
<evidence type="ECO:0000313" key="3">
    <source>
        <dbReference type="Proteomes" id="UP000219215"/>
    </source>
</evidence>
<accession>A0A2C8F3I0</accession>
<sequence>MSHDIRLVKLVSGDMVVGKFNEEAKVIEEPASIQAMPTQSGTQMVLLPFGYPFDQEMHGEISMDNVLFEYKTCPEELKTKYIEAATNISMTSGGLDLSGGGESSGGGGLNLV</sequence>
<dbReference type="Gene3D" id="2.30.30.100">
    <property type="match status" value="1"/>
</dbReference>
<feature type="region of interest" description="Disordered" evidence="1">
    <location>
        <begin position="93"/>
        <end position="112"/>
    </location>
</feature>
<dbReference type="RefSeq" id="WP_097010260.1">
    <property type="nucleotide sequence ID" value="NZ_LT907975.1"/>
</dbReference>
<gene>
    <name evidence="2" type="ORF">DPRO_0043</name>
</gene>
<keyword evidence="3" id="KW-1185">Reference proteome</keyword>
<name>A0A2C8F3I0_9BACT</name>
<protein>
    <submittedName>
        <fullName evidence="2">Uncharacterized protein</fullName>
    </submittedName>
</protein>
<proteinExistence type="predicted"/>
<evidence type="ECO:0000313" key="2">
    <source>
        <dbReference type="EMBL" id="SOB56920.1"/>
    </source>
</evidence>
<dbReference type="KEGG" id="pprf:DPRO_0043"/>
<dbReference type="OrthoDB" id="5471527at2"/>
<organism evidence="2 3">
    <name type="scientific">Pseudodesulfovibrio profundus</name>
    <dbReference type="NCBI Taxonomy" id="57320"/>
    <lineage>
        <taxon>Bacteria</taxon>
        <taxon>Pseudomonadati</taxon>
        <taxon>Thermodesulfobacteriota</taxon>
        <taxon>Desulfovibrionia</taxon>
        <taxon>Desulfovibrionales</taxon>
        <taxon>Desulfovibrionaceae</taxon>
    </lineage>
</organism>